<dbReference type="EMBL" id="JAMGBD010000001">
    <property type="protein sequence ID" value="MCL6683500.1"/>
    <property type="molecule type" value="Genomic_DNA"/>
</dbReference>
<evidence type="ECO:0000256" key="1">
    <source>
        <dbReference type="ARBA" id="ARBA00005250"/>
    </source>
</evidence>
<evidence type="ECO:0000259" key="2">
    <source>
        <dbReference type="SMART" id="SM00849"/>
    </source>
</evidence>
<reference evidence="3" key="1">
    <citation type="submission" date="2022-05" db="EMBL/GenBank/DDBJ databases">
        <authorList>
            <person name="Jo J.-H."/>
            <person name="Im W.-T."/>
        </authorList>
    </citation>
    <scope>NUCLEOTIDE SEQUENCE</scope>
    <source>
        <strain evidence="3">SE158</strain>
    </source>
</reference>
<dbReference type="InterPro" id="IPR036866">
    <property type="entry name" value="RibonucZ/Hydroxyglut_hydro"/>
</dbReference>
<comment type="similarity">
    <text evidence="1">Belongs to the metallo-beta-lactamase superfamily. Class-B beta-lactamase family.</text>
</comment>
<dbReference type="Gene3D" id="3.60.15.10">
    <property type="entry name" value="Ribonuclease Z/Hydroxyacylglutathione hydrolase-like"/>
    <property type="match status" value="1"/>
</dbReference>
<accession>A0ABT0RLM1</accession>
<dbReference type="SUPFAM" id="SSF56281">
    <property type="entry name" value="Metallo-hydrolase/oxidoreductase"/>
    <property type="match status" value="1"/>
</dbReference>
<gene>
    <name evidence="3" type="ORF">LZ536_06235</name>
</gene>
<proteinExistence type="inferred from homology"/>
<protein>
    <submittedName>
        <fullName evidence="3">MBL fold metallo-hydrolase</fullName>
    </submittedName>
</protein>
<dbReference type="PANTHER" id="PTHR42951">
    <property type="entry name" value="METALLO-BETA-LACTAMASE DOMAIN-CONTAINING"/>
    <property type="match status" value="1"/>
</dbReference>
<keyword evidence="4" id="KW-1185">Reference proteome</keyword>
<dbReference type="SMART" id="SM00849">
    <property type="entry name" value="Lactamase_B"/>
    <property type="match status" value="1"/>
</dbReference>
<sequence length="315" mass="35081">MRRLLIIAAGLLTAASVPVDYHLVSGQVTPGKGPDGNSIFLDTKDGLILIDTGRHPEHRDRLLAYAKERGRAIIAIFNTHWHLDHTTGNAEIRAAYPRARVYATDAIDGAITDFFPKSRKGAEEYLKSGKVPPAMQAELQRGFYVMDHPDTLRPTDVVKESRSLTIGGRRLDVHVAHFAATEADLWLYDPKARLAIVGDLVVGLVPFMDTACPDGWRKAIDEVAATRFETLIPGHGEPMDRARFLQWKSAYGNFVDCGHSTKPVAECFAGWLKDAAPFIDDAHRDYASQAAEYYVTTRLRSSPEEQQHYCKPLNR</sequence>
<name>A0ABT0RLM1_9SPHN</name>
<evidence type="ECO:0000313" key="4">
    <source>
        <dbReference type="Proteomes" id="UP001165363"/>
    </source>
</evidence>
<dbReference type="PANTHER" id="PTHR42951:SF4">
    <property type="entry name" value="ACYL-COENZYME A THIOESTERASE MBLAC2"/>
    <property type="match status" value="1"/>
</dbReference>
<dbReference type="InterPro" id="IPR001279">
    <property type="entry name" value="Metallo-B-lactamas"/>
</dbReference>
<dbReference type="Pfam" id="PF00753">
    <property type="entry name" value="Lactamase_B"/>
    <property type="match status" value="1"/>
</dbReference>
<evidence type="ECO:0000313" key="3">
    <source>
        <dbReference type="EMBL" id="MCL6683500.1"/>
    </source>
</evidence>
<dbReference type="RefSeq" id="WP_249847444.1">
    <property type="nucleotide sequence ID" value="NZ_JAMGBD010000001.1"/>
</dbReference>
<organism evidence="3 4">
    <name type="scientific">Sphingomonas alba</name>
    <dbReference type="NCBI Taxonomy" id="2908208"/>
    <lineage>
        <taxon>Bacteria</taxon>
        <taxon>Pseudomonadati</taxon>
        <taxon>Pseudomonadota</taxon>
        <taxon>Alphaproteobacteria</taxon>
        <taxon>Sphingomonadales</taxon>
        <taxon>Sphingomonadaceae</taxon>
        <taxon>Sphingomonas</taxon>
    </lineage>
</organism>
<feature type="domain" description="Metallo-beta-lactamase" evidence="2">
    <location>
        <begin position="35"/>
        <end position="235"/>
    </location>
</feature>
<dbReference type="InterPro" id="IPR050855">
    <property type="entry name" value="NDM-1-like"/>
</dbReference>
<comment type="caution">
    <text evidence="3">The sequence shown here is derived from an EMBL/GenBank/DDBJ whole genome shotgun (WGS) entry which is preliminary data.</text>
</comment>
<dbReference type="Proteomes" id="UP001165363">
    <property type="component" value="Unassembled WGS sequence"/>
</dbReference>